<dbReference type="PANTHER" id="PTHR24409:SF295">
    <property type="entry name" value="AZ2-RELATED"/>
    <property type="match status" value="1"/>
</dbReference>
<feature type="domain" description="C2H2-type" evidence="6">
    <location>
        <begin position="167"/>
        <end position="194"/>
    </location>
</feature>
<feature type="domain" description="C2H2-type" evidence="6">
    <location>
        <begin position="62"/>
        <end position="89"/>
    </location>
</feature>
<dbReference type="Pfam" id="PF12171">
    <property type="entry name" value="zf-C2H2_jaz"/>
    <property type="match status" value="1"/>
</dbReference>
<keyword evidence="1" id="KW-0479">Metal-binding</keyword>
<protein>
    <recommendedName>
        <fullName evidence="6">C2H2-type domain-containing protein</fullName>
    </recommendedName>
</protein>
<keyword evidence="3 5" id="KW-0863">Zinc-finger</keyword>
<dbReference type="InterPro" id="IPR013087">
    <property type="entry name" value="Znf_C2H2_type"/>
</dbReference>
<evidence type="ECO:0000256" key="5">
    <source>
        <dbReference type="PROSITE-ProRule" id="PRU00042"/>
    </source>
</evidence>
<dbReference type="FunFam" id="3.30.160.60:FF:000100">
    <property type="entry name" value="Zinc finger 45-like"/>
    <property type="match status" value="1"/>
</dbReference>
<dbReference type="InterPro" id="IPR022755">
    <property type="entry name" value="Znf_C2H2_jaz"/>
</dbReference>
<dbReference type="SMART" id="SM00355">
    <property type="entry name" value="ZnF_C2H2"/>
    <property type="match status" value="14"/>
</dbReference>
<feature type="domain" description="C2H2-type" evidence="6">
    <location>
        <begin position="292"/>
        <end position="319"/>
    </location>
</feature>
<dbReference type="FunFam" id="3.30.160.60:FF:000688">
    <property type="entry name" value="zinc finger protein 197 isoform X1"/>
    <property type="match status" value="1"/>
</dbReference>
<evidence type="ECO:0000313" key="7">
    <source>
        <dbReference type="EMBL" id="CAG9763055.1"/>
    </source>
</evidence>
<name>A0A9N9MIK1_9CUCU</name>
<evidence type="ECO:0000259" key="6">
    <source>
        <dbReference type="PROSITE" id="PS50157"/>
    </source>
</evidence>
<reference evidence="7" key="1">
    <citation type="submission" date="2022-01" db="EMBL/GenBank/DDBJ databases">
        <authorList>
            <person name="King R."/>
        </authorList>
    </citation>
    <scope>NUCLEOTIDE SEQUENCE</scope>
</reference>
<evidence type="ECO:0000256" key="2">
    <source>
        <dbReference type="ARBA" id="ARBA00022737"/>
    </source>
</evidence>
<feature type="domain" description="C2H2-type" evidence="6">
    <location>
        <begin position="389"/>
        <end position="416"/>
    </location>
</feature>
<proteinExistence type="predicted"/>
<keyword evidence="4" id="KW-0862">Zinc</keyword>
<evidence type="ECO:0000313" key="8">
    <source>
        <dbReference type="Proteomes" id="UP001152799"/>
    </source>
</evidence>
<dbReference type="InterPro" id="IPR036236">
    <property type="entry name" value="Znf_C2H2_sf"/>
</dbReference>
<dbReference type="EMBL" id="OU892289">
    <property type="protein sequence ID" value="CAG9763055.1"/>
    <property type="molecule type" value="Genomic_DNA"/>
</dbReference>
<dbReference type="GO" id="GO:0005634">
    <property type="term" value="C:nucleus"/>
    <property type="evidence" value="ECO:0007669"/>
    <property type="project" value="TreeGrafter"/>
</dbReference>
<gene>
    <name evidence="7" type="ORF">CEUTPL_LOCUS3725</name>
</gene>
<evidence type="ECO:0000256" key="1">
    <source>
        <dbReference type="ARBA" id="ARBA00022723"/>
    </source>
</evidence>
<dbReference type="Pfam" id="PF00096">
    <property type="entry name" value="zf-C2H2"/>
    <property type="match status" value="8"/>
</dbReference>
<dbReference type="Proteomes" id="UP001152799">
    <property type="component" value="Chromosome 13"/>
</dbReference>
<keyword evidence="8" id="KW-1185">Reference proteome</keyword>
<dbReference type="PROSITE" id="PS50157">
    <property type="entry name" value="ZINC_FINGER_C2H2_2"/>
    <property type="match status" value="7"/>
</dbReference>
<dbReference type="AlphaFoldDB" id="A0A9N9MIK1"/>
<dbReference type="FunFam" id="3.30.160.60:FF:002343">
    <property type="entry name" value="Zinc finger protein 33A"/>
    <property type="match status" value="1"/>
</dbReference>
<evidence type="ECO:0000256" key="3">
    <source>
        <dbReference type="ARBA" id="ARBA00022771"/>
    </source>
</evidence>
<accession>A0A9N9MIK1</accession>
<organism evidence="7 8">
    <name type="scientific">Ceutorhynchus assimilis</name>
    <name type="common">cabbage seed weevil</name>
    <dbReference type="NCBI Taxonomy" id="467358"/>
    <lineage>
        <taxon>Eukaryota</taxon>
        <taxon>Metazoa</taxon>
        <taxon>Ecdysozoa</taxon>
        <taxon>Arthropoda</taxon>
        <taxon>Hexapoda</taxon>
        <taxon>Insecta</taxon>
        <taxon>Pterygota</taxon>
        <taxon>Neoptera</taxon>
        <taxon>Endopterygota</taxon>
        <taxon>Coleoptera</taxon>
        <taxon>Polyphaga</taxon>
        <taxon>Cucujiformia</taxon>
        <taxon>Curculionidae</taxon>
        <taxon>Ceutorhynchinae</taxon>
        <taxon>Ceutorhynchus</taxon>
    </lineage>
</organism>
<dbReference type="GO" id="GO:0030674">
    <property type="term" value="F:protein-macromolecule adaptor activity"/>
    <property type="evidence" value="ECO:0007669"/>
    <property type="project" value="UniProtKB-ARBA"/>
</dbReference>
<dbReference type="OrthoDB" id="8922241at2759"/>
<dbReference type="FunFam" id="3.30.160.60:FF:001049">
    <property type="entry name" value="zinc finger protein 319"/>
    <property type="match status" value="1"/>
</dbReference>
<dbReference type="PANTHER" id="PTHR24409">
    <property type="entry name" value="ZINC FINGER PROTEIN 142"/>
    <property type="match status" value="1"/>
</dbReference>
<dbReference type="GO" id="GO:0000981">
    <property type="term" value="F:DNA-binding transcription factor activity, RNA polymerase II-specific"/>
    <property type="evidence" value="ECO:0007669"/>
    <property type="project" value="TreeGrafter"/>
</dbReference>
<dbReference type="Gene3D" id="3.30.160.60">
    <property type="entry name" value="Classic Zinc Finger"/>
    <property type="match status" value="10"/>
</dbReference>
<sequence>MSATESSKTSLTSKLGLKPFTGKNLLFFYAPAQGVLSYTALSVNVMNPSLVLRFINRKKGKFLCELCGEYFANLSNLYRHRRIHFGTDVSVCEICGKNLKTKRLQYHLASHRNEKPFLCNICGSRLRNSKNLELHILTIHKKQKLFECGVCGLKYTRRFKRRNKKLKQCKKCPKTFTTIKKLKLHQKQHSSLLPIKEHLSQYNKKSNTYKCQLCRKQFRTQTLADEHLNSNKTQSFGCLKCPHKFESLRALFHHMTNHLEPNNEIPCPMCNYKTLQIKKLLSHLTSCHSKANSCDKCGKCFRSKANLKKHMLRHDETKKATCVVCSNAYFGNNALLRHQVTMHKATIASDPMLLWCNICKTNFKTANLLKYHVKKAHIKNLVISVEKKCLCDICGQGFKDSDNLKKHKISHTDNRPFKCFECGKAFKHKYVLTYHQRTHTGERPYSCGYCGKTFRQWTPYKVHLRGHTGEKPYVCKLCDKGFTTNQGLRLHVASCFDSRAETNN</sequence>
<feature type="domain" description="C2H2-type" evidence="6">
    <location>
        <begin position="445"/>
        <end position="472"/>
    </location>
</feature>
<keyword evidence="2" id="KW-0677">Repeat</keyword>
<evidence type="ECO:0000256" key="4">
    <source>
        <dbReference type="ARBA" id="ARBA00022833"/>
    </source>
</evidence>
<feature type="domain" description="C2H2-type" evidence="6">
    <location>
        <begin position="417"/>
        <end position="444"/>
    </location>
</feature>
<feature type="domain" description="C2H2-type" evidence="6">
    <location>
        <begin position="117"/>
        <end position="145"/>
    </location>
</feature>
<dbReference type="SUPFAM" id="SSF57667">
    <property type="entry name" value="beta-beta-alpha zinc fingers"/>
    <property type="match status" value="8"/>
</dbReference>
<dbReference type="PROSITE" id="PS00028">
    <property type="entry name" value="ZINC_FINGER_C2H2_1"/>
    <property type="match status" value="10"/>
</dbReference>
<dbReference type="GO" id="GO:0008270">
    <property type="term" value="F:zinc ion binding"/>
    <property type="evidence" value="ECO:0007669"/>
    <property type="project" value="UniProtKB-KW"/>
</dbReference>
<dbReference type="GO" id="GO:0000977">
    <property type="term" value="F:RNA polymerase II transcription regulatory region sequence-specific DNA binding"/>
    <property type="evidence" value="ECO:0007669"/>
    <property type="project" value="TreeGrafter"/>
</dbReference>